<keyword evidence="3" id="KW-0732">Signal</keyword>
<feature type="transmembrane region" description="Helical" evidence="2">
    <location>
        <begin position="1513"/>
        <end position="1537"/>
    </location>
</feature>
<feature type="transmembrane region" description="Helical" evidence="2">
    <location>
        <begin position="1435"/>
        <end position="1463"/>
    </location>
</feature>
<dbReference type="OrthoDB" id="2109252at2759"/>
<dbReference type="GO" id="GO:0006935">
    <property type="term" value="P:chemotaxis"/>
    <property type="evidence" value="ECO:0007669"/>
    <property type="project" value="TreeGrafter"/>
</dbReference>
<evidence type="ECO:0000259" key="4">
    <source>
        <dbReference type="Pfam" id="PF06454"/>
    </source>
</evidence>
<dbReference type="RefSeq" id="XP_004333604.1">
    <property type="nucleotide sequence ID" value="XM_004333556.1"/>
</dbReference>
<feature type="transmembrane region" description="Helical" evidence="2">
    <location>
        <begin position="1331"/>
        <end position="1356"/>
    </location>
</feature>
<gene>
    <name evidence="5" type="ORF">ACA1_258530</name>
</gene>
<dbReference type="KEGG" id="acan:ACA1_258530"/>
<feature type="domain" description="THH1/TOM1/TOM3" evidence="4">
    <location>
        <begin position="1310"/>
        <end position="1402"/>
    </location>
</feature>
<dbReference type="VEuPathDB" id="AmoebaDB:ACA1_258530"/>
<dbReference type="OMA" id="FTEDKSF"/>
<feature type="transmembrane region" description="Helical" evidence="2">
    <location>
        <begin position="1484"/>
        <end position="1507"/>
    </location>
</feature>
<accession>L8GHF1</accession>
<keyword evidence="6" id="KW-1185">Reference proteome</keyword>
<feature type="signal peptide" evidence="3">
    <location>
        <begin position="1"/>
        <end position="33"/>
    </location>
</feature>
<evidence type="ECO:0000256" key="3">
    <source>
        <dbReference type="SAM" id="SignalP"/>
    </source>
</evidence>
<dbReference type="PANTHER" id="PTHR32102">
    <property type="entry name" value="DUF1084 DOMAIN-CONTAINING PROTEIN-RELATED"/>
    <property type="match status" value="1"/>
</dbReference>
<keyword evidence="2" id="KW-0812">Transmembrane</keyword>
<keyword evidence="2" id="KW-0472">Membrane</keyword>
<dbReference type="PANTHER" id="PTHR32102:SF17">
    <property type="entry name" value="THH1_TOM1_TOM3 DOMAIN-CONTAINING PROTEIN"/>
    <property type="match status" value="1"/>
</dbReference>
<dbReference type="Pfam" id="PF06454">
    <property type="entry name" value="THH1_TOM1-3_dom"/>
    <property type="match status" value="1"/>
</dbReference>
<feature type="transmembrane region" description="Helical" evidence="2">
    <location>
        <begin position="1377"/>
        <end position="1400"/>
    </location>
</feature>
<evidence type="ECO:0000256" key="2">
    <source>
        <dbReference type="SAM" id="Phobius"/>
    </source>
</evidence>
<feature type="region of interest" description="Disordered" evidence="1">
    <location>
        <begin position="1558"/>
        <end position="1588"/>
    </location>
</feature>
<dbReference type="GeneID" id="14912178"/>
<evidence type="ECO:0000256" key="1">
    <source>
        <dbReference type="SAM" id="MobiDB-lite"/>
    </source>
</evidence>
<keyword evidence="2" id="KW-1133">Transmembrane helix</keyword>
<feature type="chain" id="PRO_5003989752" description="THH1/TOM1/TOM3 domain-containing protein" evidence="3">
    <location>
        <begin position="34"/>
        <end position="1588"/>
    </location>
</feature>
<organism evidence="5 6">
    <name type="scientific">Acanthamoeba castellanii (strain ATCC 30010 / Neff)</name>
    <dbReference type="NCBI Taxonomy" id="1257118"/>
    <lineage>
        <taxon>Eukaryota</taxon>
        <taxon>Amoebozoa</taxon>
        <taxon>Discosea</taxon>
        <taxon>Longamoebia</taxon>
        <taxon>Centramoebida</taxon>
        <taxon>Acanthamoebidae</taxon>
        <taxon>Acanthamoeba</taxon>
    </lineage>
</organism>
<proteinExistence type="predicted"/>
<sequence length="1588" mass="174300">MYNTHLLRSTISLSFVFALFHLLLFSSSTPSDAAAITGHLLTSRTISDVGVSSTYEFLDVLFDGPVFLQDFGVYACSVSPATDNPECSALCSTPAPTTCSQPNFTCLNLTQGTQLSSFPASIGNTGLKHAPATYSATLQAGEEVNLEVLVPPCTSLAIALVMSSGDADIYATNDAALLPSPSQSYWQSHQRGGLTELLFLCCRQSGYNPFMNGPLFLNIPAITNVTFSLYVYGTAKLECPGLKTCETTAKDSPESCEATYTTLLMPTADSAASAFSIPLYEPVPGVTFETVPSKFSMSRVMYGVGINGQVNTVYDVSLAQCNISFVDVVDANGTLVTDVLVQPEVSYPDCSQAKFQEAKQKLQNMSTSYDNVDSFEDFHDLVLRVNAFAVSDGWVGCQRLVDTEFIEEAGHVSVTEFTTRCGSTDPASNSSADPCCNFLEEWSGVCERKEMTYDRTQFRAKKATVADSCSGTAGCTYLALEDYAHAKQYEDDPTRNCAASFFDSVTSAYRVSNPALDCATKHYGSYCDSDGDCLFGSRCTEFHTCTIACVSDSDCAGNQTCLFSKCSTPKDQTARLDLIAEVLHHPKQCMRNLCNLITHIDQRQCVVDGMDEKEKQYYRSLWDLPDNKTNITFGYNAANETNNKDAFLATYKDHLASPTCVGGSNIEEYFLTGGCDTHNCNWAACQLYPELGRGDYNVAYEPQGVCANYGAAGTNNILQECALVGVSEQACMQAFCSVFKYVRDENGQDKLVCDEFCYSGSTLLDTEDECHNATLCKAVNNLATDADCLWNPMVQVCMLRHSRTYSDCVNAGDGWSWALHYEYGAYQDQATCEVGTCHPYLTADKCTNETQCNAAGLCDDALELANPYYTSVDFQPIDGVCVYPFKLINDQYGVVPSCPTYTQKGNIGCLDYYIASEAECLARQLDYGEPRWVRPAANRSECEAYGEGCLEPRYTYLQGAVGLPGQDFLSPKNASECQAVGGTAVPYYRWRQGQWFEGGRWQELSWQARAWKEMNKAVEPYFSTFNQMNQHTAAHYSDLAILEKSDQACRISSGAARTCSGTAFELTIPGTASIAWDDTLQLSPDCVDLTTYSVPAAQLFKEEETTFVANIFVKTITNNAEGYEFENSHDVVVGQLIGDGLFIQLEADGEQAKITSPNAGNVRICLYRREDIELNSNFGVYDFALSDAGDLSRWAPLGVAITLADGGRALCGVLPYPLPATFPTYFPIQRIDDWEGKTFIESQSDATVGMFYLAVALYALLLIPNTLAIVNQIFLFIKVEWPDAGDKNVSSFLWTFFSMGRIIHTCIEAILILRVIYFAMLPTGVLNDTNVVVYIILGDLPVYLFLSIYTLLLFFWVELVHWTLKKGGPTMLKRMKIMFALVNAFIYLFLIVLIIIFISLQASTSSTDTSCSTSYFIDGGDPNSDLKDARKALAILYQSVIIFIALCLALAFLVYGSVVIWMLAHVKAMSEKLAKLKRNKMIKFSVVLVICTVALLGMCAFLLYGTIDQNVNAIGAIVFVIVVEITPLLLLIFTVYAKRTNVFSFWYSTARGRLSRATTSAGSSSPSAQSSSAIDQSSVEMSSSVRSL</sequence>
<feature type="transmembrane region" description="Helical" evidence="2">
    <location>
        <begin position="1250"/>
        <end position="1277"/>
    </location>
</feature>
<evidence type="ECO:0000313" key="5">
    <source>
        <dbReference type="EMBL" id="ELR11591.1"/>
    </source>
</evidence>
<dbReference type="Proteomes" id="UP000011083">
    <property type="component" value="Unassembled WGS sequence"/>
</dbReference>
<name>L8GHF1_ACACF</name>
<reference evidence="5 6" key="1">
    <citation type="journal article" date="2013" name="Genome Biol.">
        <title>Genome of Acanthamoeba castellanii highlights extensive lateral gene transfer and early evolution of tyrosine kinase signaling.</title>
        <authorList>
            <person name="Clarke M."/>
            <person name="Lohan A.J."/>
            <person name="Liu B."/>
            <person name="Lagkouvardos I."/>
            <person name="Roy S."/>
            <person name="Zafar N."/>
            <person name="Bertelli C."/>
            <person name="Schilde C."/>
            <person name="Kianianmomeni A."/>
            <person name="Burglin T.R."/>
            <person name="Frech C."/>
            <person name="Turcotte B."/>
            <person name="Kopec K.O."/>
            <person name="Synnott J.M."/>
            <person name="Choo C."/>
            <person name="Paponov I."/>
            <person name="Finkler A."/>
            <person name="Soon Heng Tan C."/>
            <person name="Hutchins A.P."/>
            <person name="Weinmeier T."/>
            <person name="Rattei T."/>
            <person name="Chu J.S."/>
            <person name="Gimenez G."/>
            <person name="Irimia M."/>
            <person name="Rigden D.J."/>
            <person name="Fitzpatrick D.A."/>
            <person name="Lorenzo-Morales J."/>
            <person name="Bateman A."/>
            <person name="Chiu C.H."/>
            <person name="Tang P."/>
            <person name="Hegemann P."/>
            <person name="Fromm H."/>
            <person name="Raoult D."/>
            <person name="Greub G."/>
            <person name="Miranda-Saavedra D."/>
            <person name="Chen N."/>
            <person name="Nash P."/>
            <person name="Ginger M.L."/>
            <person name="Horn M."/>
            <person name="Schaap P."/>
            <person name="Caler L."/>
            <person name="Loftus B."/>
        </authorList>
    </citation>
    <scope>NUCLEOTIDE SEQUENCE [LARGE SCALE GENOMIC DNA]</scope>
    <source>
        <strain evidence="5 6">Neff</strain>
    </source>
</reference>
<dbReference type="EMBL" id="KB008148">
    <property type="protein sequence ID" value="ELR11591.1"/>
    <property type="molecule type" value="Genomic_DNA"/>
</dbReference>
<dbReference type="InterPro" id="IPR009457">
    <property type="entry name" value="THH1/TOM1/TOM3_dom"/>
</dbReference>
<evidence type="ECO:0000313" key="6">
    <source>
        <dbReference type="Proteomes" id="UP000011083"/>
    </source>
</evidence>
<feature type="transmembrane region" description="Helical" evidence="2">
    <location>
        <begin position="1289"/>
        <end position="1319"/>
    </location>
</feature>
<protein>
    <recommendedName>
        <fullName evidence="4">THH1/TOM1/TOM3 domain-containing protein</fullName>
    </recommendedName>
</protein>